<dbReference type="InterPro" id="IPR052050">
    <property type="entry name" value="SecEffector_AnkRepeat"/>
</dbReference>
<dbReference type="SUPFAM" id="SSF48403">
    <property type="entry name" value="Ankyrin repeat"/>
    <property type="match status" value="1"/>
</dbReference>
<gene>
    <name evidence="1" type="ORF">PF010_g23561</name>
</gene>
<evidence type="ECO:0000313" key="2">
    <source>
        <dbReference type="Proteomes" id="UP000488956"/>
    </source>
</evidence>
<sequence>MDGAAVRGRLDILQWLHTNRTEGCSVEAFTGAVINSHVHVLQWLCSVYLDQFDRARELTTAVRHGQPDVVEFLRAAVEIANDMGPFLQTAAELGFADVFERLLPGPRDMTESYQAAVRNGHAQVVQILLDRCPRQFLDNHEWALEIAVEKDYVGLAEVLLGRSDQSTARSATEQAARIDSLHAMGAIKRLFLAAVKKGSVEMVKLLGEQVTRGFGKALEVAVSNGHLNVVEVLLEICKAGKLKGTNLYYCIAGAKAVSARKIEIVKLLAKNCRRYDGSKAMMEAVRINDLESVKLFVTKTKRSSIGCGISYATRNSQTAIVNLLLEHSDQKTIQQALTFSSDKETKVAKVLLEKSDPAACASIFTKAAADGRTGLMEQMLDTVDSCTLTRALATAVAVGKIDVV</sequence>
<evidence type="ECO:0008006" key="3">
    <source>
        <dbReference type="Google" id="ProtNLM"/>
    </source>
</evidence>
<reference evidence="1 2" key="1">
    <citation type="submission" date="2018-09" db="EMBL/GenBank/DDBJ databases">
        <title>Genomic investigation of the strawberry pathogen Phytophthora fragariae indicates pathogenicity is determined by transcriptional variation in three key races.</title>
        <authorList>
            <person name="Adams T.M."/>
            <person name="Armitage A.D."/>
            <person name="Sobczyk M.K."/>
            <person name="Bates H.J."/>
            <person name="Dunwell J.M."/>
            <person name="Nellist C.F."/>
            <person name="Harrison R.J."/>
        </authorList>
    </citation>
    <scope>NUCLEOTIDE SEQUENCE [LARGE SCALE GENOMIC DNA]</scope>
    <source>
        <strain evidence="1 2">ONT-3</strain>
    </source>
</reference>
<dbReference type="EMBL" id="QXFX01002412">
    <property type="protein sequence ID" value="KAE9077310.1"/>
    <property type="molecule type" value="Genomic_DNA"/>
</dbReference>
<proteinExistence type="predicted"/>
<organism evidence="1 2">
    <name type="scientific">Phytophthora fragariae</name>
    <dbReference type="NCBI Taxonomy" id="53985"/>
    <lineage>
        <taxon>Eukaryota</taxon>
        <taxon>Sar</taxon>
        <taxon>Stramenopiles</taxon>
        <taxon>Oomycota</taxon>
        <taxon>Peronosporomycetes</taxon>
        <taxon>Peronosporales</taxon>
        <taxon>Peronosporaceae</taxon>
        <taxon>Phytophthora</taxon>
    </lineage>
</organism>
<dbReference type="AlphaFoldDB" id="A0A6G0K628"/>
<comment type="caution">
    <text evidence="1">The sequence shown here is derived from an EMBL/GenBank/DDBJ whole genome shotgun (WGS) entry which is preliminary data.</text>
</comment>
<dbReference type="InterPro" id="IPR036770">
    <property type="entry name" value="Ankyrin_rpt-contain_sf"/>
</dbReference>
<accession>A0A6G0K628</accession>
<protein>
    <recommendedName>
        <fullName evidence="3">Ankyrin repeat protein</fullName>
    </recommendedName>
</protein>
<dbReference type="Gene3D" id="1.25.40.20">
    <property type="entry name" value="Ankyrin repeat-containing domain"/>
    <property type="match status" value="2"/>
</dbReference>
<dbReference type="PANTHER" id="PTHR46586">
    <property type="entry name" value="ANKYRIN REPEAT-CONTAINING PROTEIN"/>
    <property type="match status" value="1"/>
</dbReference>
<dbReference type="Proteomes" id="UP000488956">
    <property type="component" value="Unassembled WGS sequence"/>
</dbReference>
<evidence type="ECO:0000313" key="1">
    <source>
        <dbReference type="EMBL" id="KAE9077310.1"/>
    </source>
</evidence>
<name>A0A6G0K628_9STRA</name>
<dbReference type="PANTHER" id="PTHR46586:SF3">
    <property type="entry name" value="ANKYRIN REPEAT-CONTAINING PROTEIN"/>
    <property type="match status" value="1"/>
</dbReference>